<dbReference type="InterPro" id="IPR012001">
    <property type="entry name" value="Thiamin_PyroP_enz_TPP-bd_dom"/>
</dbReference>
<feature type="domain" description="Thiamine pyrophosphate enzyme TPP-binding" evidence="5">
    <location>
        <begin position="387"/>
        <end position="541"/>
    </location>
</feature>
<dbReference type="Proteomes" id="UP000772618">
    <property type="component" value="Unassembled WGS sequence"/>
</dbReference>
<protein>
    <submittedName>
        <fullName evidence="7">Thiamine pyrophosphate-requiring protein</fullName>
    </submittedName>
</protein>
<dbReference type="NCBIfam" id="NF006129">
    <property type="entry name" value="PRK08273.1"/>
    <property type="match status" value="1"/>
</dbReference>
<gene>
    <name evidence="7" type="ORF">KK060_09050</name>
</gene>
<dbReference type="Pfam" id="PF02776">
    <property type="entry name" value="TPP_enzyme_N"/>
    <property type="match status" value="1"/>
</dbReference>
<evidence type="ECO:0000313" key="8">
    <source>
        <dbReference type="Proteomes" id="UP000772618"/>
    </source>
</evidence>
<dbReference type="CDD" id="cd02014">
    <property type="entry name" value="TPP_POX"/>
    <property type="match status" value="1"/>
</dbReference>
<dbReference type="InterPro" id="IPR047210">
    <property type="entry name" value="TPP_PYR_POXB-like"/>
</dbReference>
<dbReference type="SUPFAM" id="SSF52518">
    <property type="entry name" value="Thiamin diphosphate-binding fold (THDP-binding)"/>
    <property type="match status" value="2"/>
</dbReference>
<name>A0ABS5VRE7_9BACT</name>
<keyword evidence="8" id="KW-1185">Reference proteome</keyword>
<dbReference type="CDD" id="cd07039">
    <property type="entry name" value="TPP_PYR_POX"/>
    <property type="match status" value="1"/>
</dbReference>
<dbReference type="SUPFAM" id="SSF52467">
    <property type="entry name" value="DHS-like NAD/FAD-binding domain"/>
    <property type="match status" value="1"/>
</dbReference>
<dbReference type="InterPro" id="IPR047211">
    <property type="entry name" value="POXB-like"/>
</dbReference>
<evidence type="ECO:0000259" key="4">
    <source>
        <dbReference type="Pfam" id="PF00205"/>
    </source>
</evidence>
<accession>A0ABS5VRE7</accession>
<comment type="caution">
    <text evidence="7">The sequence shown here is derived from an EMBL/GenBank/DDBJ whole genome shotgun (WGS) entry which is preliminary data.</text>
</comment>
<dbReference type="PANTHER" id="PTHR42981:SF2">
    <property type="entry name" value="PYRUVATE DEHYDROGENASE [UBIQUINONE]"/>
    <property type="match status" value="1"/>
</dbReference>
<dbReference type="Pfam" id="PF00205">
    <property type="entry name" value="TPP_enzyme_M"/>
    <property type="match status" value="1"/>
</dbReference>
<dbReference type="InterPro" id="IPR029035">
    <property type="entry name" value="DHS-like_NAD/FAD-binding_dom"/>
</dbReference>
<organism evidence="7 8">
    <name type="scientific">Chryseosolibacter indicus</name>
    <dbReference type="NCBI Taxonomy" id="2782351"/>
    <lineage>
        <taxon>Bacteria</taxon>
        <taxon>Pseudomonadati</taxon>
        <taxon>Bacteroidota</taxon>
        <taxon>Cytophagia</taxon>
        <taxon>Cytophagales</taxon>
        <taxon>Chryseotaleaceae</taxon>
        <taxon>Chryseosolibacter</taxon>
    </lineage>
</organism>
<feature type="domain" description="Thiamine pyrophosphate enzyme central" evidence="4">
    <location>
        <begin position="197"/>
        <end position="327"/>
    </location>
</feature>
<evidence type="ECO:0000256" key="2">
    <source>
        <dbReference type="ARBA" id="ARBA00023052"/>
    </source>
</evidence>
<sequence>MNVSDFLIKRLSSWGIKRIFGYPGDGINGIMGALSRAQEEIKFTQVRHEEMAALMACAYAKFTGEVGVCLATSGPGAIHLLNGLYDAKLDHQPVVAIIGHPARKAIGGNYQQEVDLISLFKDVAHEYVHMASDETQIRHLVDRAIRIAKAERTVTCVIIPNDIQTKEAVEVPPHEHYTIHTGVGHPSSIVIPTDEALQQAAHILNVGNRVAILVGAGAAKATEEVIQIAELLNAGVAKALLGKSVLADDLPFVTGSIGFFGTTATENLMNECDTLLMIGTSFPYAEFLPKEGQARAVQIDIDGRMLSLRYPVEVNLLGDSSETLKRLIPLIHKKPNNEWKHKIEDDVRKWRQEQEQLSTRKAELLNPQLVFKELSSRLPANCIITADSGSTASWYARELYFKDGMMGSLSGTLATMGCAVPYAIAAKFAYPEKTVIAFAGDGAMQMNGNEELLTISKYAQSWKNPNIIICVINNRDLNMVTWEQRMMEGDPKFEATQVTPEFNYAAYAESIGFTGIRIDSPEQVAEAWERALSANNPVLIEAITDPEISPFPDHVLMKKVDNLATSVSKGDDAVMKNTGHILQQKVEEKLQKVEAE</sequence>
<evidence type="ECO:0000313" key="7">
    <source>
        <dbReference type="EMBL" id="MBT1703424.1"/>
    </source>
</evidence>
<dbReference type="PANTHER" id="PTHR42981">
    <property type="entry name" value="PYRUVATE DEHYDROGENASE [UBIQUINONE]"/>
    <property type="match status" value="1"/>
</dbReference>
<keyword evidence="2 3" id="KW-0786">Thiamine pyrophosphate</keyword>
<evidence type="ECO:0000259" key="5">
    <source>
        <dbReference type="Pfam" id="PF02775"/>
    </source>
</evidence>
<dbReference type="Gene3D" id="3.40.50.1220">
    <property type="entry name" value="TPP-binding domain"/>
    <property type="match status" value="1"/>
</dbReference>
<dbReference type="EMBL" id="JAHESD010000015">
    <property type="protein sequence ID" value="MBT1703424.1"/>
    <property type="molecule type" value="Genomic_DNA"/>
</dbReference>
<dbReference type="InterPro" id="IPR012000">
    <property type="entry name" value="Thiamin_PyroP_enz_cen_dom"/>
</dbReference>
<dbReference type="Pfam" id="PF02775">
    <property type="entry name" value="TPP_enzyme_C"/>
    <property type="match status" value="1"/>
</dbReference>
<dbReference type="RefSeq" id="WP_254153387.1">
    <property type="nucleotide sequence ID" value="NZ_JAHESD010000015.1"/>
</dbReference>
<comment type="similarity">
    <text evidence="1 3">Belongs to the TPP enzyme family.</text>
</comment>
<reference evidence="7 8" key="1">
    <citation type="submission" date="2021-05" db="EMBL/GenBank/DDBJ databases">
        <title>A Polyphasic approach of four new species of the genus Ohtaekwangia: Ohtaekwangia histidinii sp. nov., Ohtaekwangia cretensis sp. nov., Ohtaekwangia indiensis sp. nov., Ohtaekwangia reichenbachii sp. nov. from diverse environment.</title>
        <authorList>
            <person name="Octaviana S."/>
        </authorList>
    </citation>
    <scope>NUCLEOTIDE SEQUENCE [LARGE SCALE GENOMIC DNA]</scope>
    <source>
        <strain evidence="7 8">PWU20</strain>
    </source>
</reference>
<dbReference type="Gene3D" id="3.40.50.970">
    <property type="match status" value="2"/>
</dbReference>
<dbReference type="InterPro" id="IPR011766">
    <property type="entry name" value="TPP_enzyme_TPP-bd"/>
</dbReference>
<dbReference type="PROSITE" id="PS00187">
    <property type="entry name" value="TPP_ENZYMES"/>
    <property type="match status" value="1"/>
</dbReference>
<dbReference type="InterPro" id="IPR000399">
    <property type="entry name" value="TPP-bd_CS"/>
</dbReference>
<proteinExistence type="inferred from homology"/>
<dbReference type="InterPro" id="IPR047212">
    <property type="entry name" value="TPP_POXB-like"/>
</dbReference>
<evidence type="ECO:0000256" key="1">
    <source>
        <dbReference type="ARBA" id="ARBA00007812"/>
    </source>
</evidence>
<feature type="domain" description="Thiamine pyrophosphate enzyme N-terminal TPP-binding" evidence="6">
    <location>
        <begin position="1"/>
        <end position="118"/>
    </location>
</feature>
<evidence type="ECO:0000256" key="3">
    <source>
        <dbReference type="RuleBase" id="RU362132"/>
    </source>
</evidence>
<dbReference type="InterPro" id="IPR029061">
    <property type="entry name" value="THDP-binding"/>
</dbReference>
<evidence type="ECO:0000259" key="6">
    <source>
        <dbReference type="Pfam" id="PF02776"/>
    </source>
</evidence>